<accession>A0A022W936</accession>
<evidence type="ECO:0000256" key="1">
    <source>
        <dbReference type="SAM" id="MobiDB-lite"/>
    </source>
</evidence>
<sequence>MSSSSPSLQSCLASAKAKKQELETTAADTNSPAFREELSKAISAFEQCQKLIQQLSLFSPNESAEDITTGDLQFLTVPYLLAELHQRSYSTDRLKTLQQTRDEYERFLEALDQYDLLSPSNKKLYEQYLEQPESFSLTPTNDASARRQVKITRFKEEKELRRKLEYLSQNRDSSHNDDDLVRQVYLAEINFYTHRTFQSLDMLAQELSMLKAAQSLPPVQRTDERKPGLSDGKETGYSDRLDMIGSQMGRGRYSGVLLSPDGKPLQPFTLTSRRTDIQRGVFRPGHNLPTMSIDDYLEEERRRGGIIEGGGEKSGIPKEIDEDDFEKADEETLKARAWDEFTEANPRGSGNTLNRG</sequence>
<dbReference type="InterPro" id="IPR038511">
    <property type="entry name" value="TAP42/TAP46-like_sf"/>
</dbReference>
<dbReference type="InterPro" id="IPR007304">
    <property type="entry name" value="TAP46-like"/>
</dbReference>
<dbReference type="GO" id="GO:0009966">
    <property type="term" value="P:regulation of signal transduction"/>
    <property type="evidence" value="ECO:0007669"/>
    <property type="project" value="InterPro"/>
</dbReference>
<dbReference type="Gene3D" id="1.25.40.540">
    <property type="entry name" value="TAP42-like family"/>
    <property type="match status" value="1"/>
</dbReference>
<dbReference type="PANTHER" id="PTHR10933">
    <property type="entry name" value="IMMUNOGLOBULIN-BINDING PROTEIN 1"/>
    <property type="match status" value="1"/>
</dbReference>
<dbReference type="PANTHER" id="PTHR10933:SF9">
    <property type="entry name" value="IMMUNOGLOBULIN-BINDING PROTEIN 1"/>
    <property type="match status" value="1"/>
</dbReference>
<organism evidence="2">
    <name type="scientific">Trichophyton rubrum CBS 288.86</name>
    <dbReference type="NCBI Taxonomy" id="1215330"/>
    <lineage>
        <taxon>Eukaryota</taxon>
        <taxon>Fungi</taxon>
        <taxon>Dikarya</taxon>
        <taxon>Ascomycota</taxon>
        <taxon>Pezizomycotina</taxon>
        <taxon>Eurotiomycetes</taxon>
        <taxon>Eurotiomycetidae</taxon>
        <taxon>Onygenales</taxon>
        <taxon>Arthrodermataceae</taxon>
        <taxon>Trichophyton</taxon>
    </lineage>
</organism>
<proteinExistence type="predicted"/>
<feature type="compositionally biased region" description="Basic and acidic residues" evidence="1">
    <location>
        <begin position="221"/>
        <end position="240"/>
    </location>
</feature>
<feature type="region of interest" description="Disordered" evidence="1">
    <location>
        <begin position="337"/>
        <end position="356"/>
    </location>
</feature>
<dbReference type="Proteomes" id="UP000023758">
    <property type="component" value="Unassembled WGS sequence"/>
</dbReference>
<feature type="region of interest" description="Disordered" evidence="1">
    <location>
        <begin position="215"/>
        <end position="240"/>
    </location>
</feature>
<dbReference type="GO" id="GO:0051721">
    <property type="term" value="F:protein phosphatase 2A binding"/>
    <property type="evidence" value="ECO:0007669"/>
    <property type="project" value="TreeGrafter"/>
</dbReference>
<dbReference type="Pfam" id="PF04177">
    <property type="entry name" value="TAP42"/>
    <property type="match status" value="1"/>
</dbReference>
<dbReference type="GO" id="GO:0035303">
    <property type="term" value="P:regulation of dephosphorylation"/>
    <property type="evidence" value="ECO:0007669"/>
    <property type="project" value="TreeGrafter"/>
</dbReference>
<dbReference type="GO" id="GO:0005829">
    <property type="term" value="C:cytosol"/>
    <property type="evidence" value="ECO:0007669"/>
    <property type="project" value="TreeGrafter"/>
</dbReference>
<evidence type="ECO:0000313" key="2">
    <source>
        <dbReference type="EMBL" id="EZF54626.1"/>
    </source>
</evidence>
<dbReference type="EMBL" id="KK207780">
    <property type="protein sequence ID" value="EZF54626.1"/>
    <property type="molecule type" value="Genomic_DNA"/>
</dbReference>
<protein>
    <recommendedName>
        <fullName evidence="3">TapA protein</fullName>
    </recommendedName>
</protein>
<dbReference type="OrthoDB" id="10261753at2759"/>
<name>A0A022W936_TRIRU</name>
<dbReference type="AlphaFoldDB" id="A0A022W936"/>
<evidence type="ECO:0008006" key="3">
    <source>
        <dbReference type="Google" id="ProtNLM"/>
    </source>
</evidence>
<dbReference type="HOGENOM" id="CLU_041824_2_0_1"/>
<reference evidence="2" key="1">
    <citation type="submission" date="2014-02" db="EMBL/GenBank/DDBJ databases">
        <title>The Genome Sequence of Trichophyton rubrum (morphotype fischeri) CBS 288.86.</title>
        <authorList>
            <consortium name="The Broad Institute Genomics Platform"/>
            <person name="Cuomo C.A."/>
            <person name="White T.C."/>
            <person name="Graser Y."/>
            <person name="Martinez-Rossi N."/>
            <person name="Heitman J."/>
            <person name="Young S.K."/>
            <person name="Zeng Q."/>
            <person name="Gargeya S."/>
            <person name="Abouelleil A."/>
            <person name="Alvarado L."/>
            <person name="Chapman S.B."/>
            <person name="Gainer-Dewar J."/>
            <person name="Goldberg J."/>
            <person name="Griggs A."/>
            <person name="Gujja S."/>
            <person name="Hansen M."/>
            <person name="Howarth C."/>
            <person name="Imamovic A."/>
            <person name="Larimer J."/>
            <person name="Martinez D."/>
            <person name="Murphy C."/>
            <person name="Pearson M.D."/>
            <person name="Persinoti G."/>
            <person name="Poon T."/>
            <person name="Priest M."/>
            <person name="Roberts A.D."/>
            <person name="Saif S."/>
            <person name="Shea T.D."/>
            <person name="Sykes S.N."/>
            <person name="Wortman J."/>
            <person name="Nusbaum C."/>
            <person name="Birren B."/>
        </authorList>
    </citation>
    <scope>NUCLEOTIDE SEQUENCE [LARGE SCALE GENOMIC DNA]</scope>
    <source>
        <strain evidence="2">CBS 288.86</strain>
    </source>
</reference>
<gene>
    <name evidence="2" type="ORF">H103_02610</name>
</gene>